<protein>
    <recommendedName>
        <fullName evidence="1">Novel STAND NTPase 3 domain-containing protein</fullName>
    </recommendedName>
</protein>
<organism evidence="2 3">
    <name type="scientific">Propionispora vibrioides</name>
    <dbReference type="NCBI Taxonomy" id="112903"/>
    <lineage>
        <taxon>Bacteria</taxon>
        <taxon>Bacillati</taxon>
        <taxon>Bacillota</taxon>
        <taxon>Negativicutes</taxon>
        <taxon>Selenomonadales</taxon>
        <taxon>Sporomusaceae</taxon>
        <taxon>Propionispora</taxon>
    </lineage>
</organism>
<dbReference type="Proteomes" id="UP000198847">
    <property type="component" value="Unassembled WGS sequence"/>
</dbReference>
<dbReference type="Gene3D" id="3.40.50.300">
    <property type="entry name" value="P-loop containing nucleotide triphosphate hydrolases"/>
    <property type="match status" value="1"/>
</dbReference>
<keyword evidence="3" id="KW-1185">Reference proteome</keyword>
<dbReference type="AlphaFoldDB" id="A0A1H8XQJ3"/>
<accession>A0A1H8XQJ3</accession>
<dbReference type="InterPro" id="IPR027417">
    <property type="entry name" value="P-loop_NTPase"/>
</dbReference>
<dbReference type="Pfam" id="PF20720">
    <property type="entry name" value="nSTAND3"/>
    <property type="match status" value="1"/>
</dbReference>
<evidence type="ECO:0000259" key="1">
    <source>
        <dbReference type="Pfam" id="PF20720"/>
    </source>
</evidence>
<dbReference type="InterPro" id="IPR049050">
    <property type="entry name" value="nSTAND3"/>
</dbReference>
<feature type="domain" description="Novel STAND NTPase 3" evidence="1">
    <location>
        <begin position="193"/>
        <end position="308"/>
    </location>
</feature>
<proteinExistence type="predicted"/>
<sequence length="1241" mass="145482">MSKFKQIEREIQITEGGKFQNLCNIYLYKEGYGTPTSWGGVSGSEKTKKGTPDAYIKLENGNFVFIEYTTEQGSEKKIFDKFKNDLEKCFDEKKTGIPKNKIDTVILCYNSKLSAEKRTQLDEFCLSHGSKLIHISIDNLAFDIYDKYPLIAKDYLGVDMDTGQILTVQDFLSKQNSHAVPLTNPFLFRETELAQVIEQLSISDLVVISGRAGSGKTKLALQAIREFCKSNPDYKDFIIVDKNQPLHSDLHTYLQQQNSVVLIDDANRCNQLNICLELLLPRTNGRTKIILTVRDYALNHLEKFVSHLKYSPITVGGFDRTQIAGILDSSYGINNSLWVERICNIAKGNPRLALMAAKVAIENNSFSDLWNVGIIYELFFKNLLNEVDALNDLKVLKTLGLLSYFRVLGIDFPICEDIYKVFEIDKHDFWESLVVLDKLELVDLYDNQVVKISDQIQSTFFFYKVVVDRKLISFSDLLSCFFYTKPKLMRDALYPVIDIFGYDKTSERLSSDIDVAWNNIKHSDSNTCLNFAETFWIFKQIEVISTLNRLIDSINPDICEEPIIYNMAASCSDRVLDILVQYKYTANVSLAIDTMLYYVSKQPQLMGQLIYCFMNRMGYTHDSHAYGYSVQLTLFESLLAKTDMFSFCREIILSIANHFLKCEQSDNLMEGRVVHFTRFSLVLTTEQEKLRSIILSFLSTSANSKEISMFLAQYISDMRYDTLGMKSKDKSRIIQFDAQFLVTYIRNNFDSANYRQCHLAHNYFKLLKLDTTYGVIISELKQKFNHPHYKMYCLLNIDRAETKLLRDECSNWEEVEKIKESMILKRFARFDTIQFEQLVDALEDILTCNIDHNEWSITRSFETILIGLVKDNQAMFECVLKYVQGTGNKIKLRGGFLITKYLACYPEKHRDLFVMLKEHDYACKEEWLLSFFEALPQEMTNRYYYYELISLLENRSYITILNFDFLNKFTSFDPSVYITVVRLLLGQTKKFPFNFDLLFNYLTDAGQRLRVLFKDDIELFEELYLYQLSIDRNEDYNGSVLRQILELDATFILKYLDWRFSSEKYVSNVSEERRYGFIWDMENYKEIVDSVFDYFSVRGNLWEDEFIEVFFENTATNEKAKKYIEDFIAEQYLDSRKMHLIFIPVVYHMTDKFPHFCSIFLKHNKNIEVFKNIYFEERGFSGNGSFIPAYEARRAFWKSILPILNTREFIYHKEFVSEHISYYGRRIEEERIRNFIDDCVW</sequence>
<gene>
    <name evidence="2" type="ORF">SAMN04490178_12749</name>
</gene>
<reference evidence="2 3" key="1">
    <citation type="submission" date="2016-10" db="EMBL/GenBank/DDBJ databases">
        <authorList>
            <person name="de Groot N.N."/>
        </authorList>
    </citation>
    <scope>NUCLEOTIDE SEQUENCE [LARGE SCALE GENOMIC DNA]</scope>
    <source>
        <strain evidence="2 3">DSM 13305</strain>
    </source>
</reference>
<dbReference type="EMBL" id="FODY01000027">
    <property type="protein sequence ID" value="SEP42096.1"/>
    <property type="molecule type" value="Genomic_DNA"/>
</dbReference>
<evidence type="ECO:0000313" key="3">
    <source>
        <dbReference type="Proteomes" id="UP000198847"/>
    </source>
</evidence>
<dbReference type="STRING" id="112903.SAMN04490178_12749"/>
<name>A0A1H8XQJ3_9FIRM</name>
<dbReference type="OrthoDB" id="9816071at2"/>
<evidence type="ECO:0000313" key="2">
    <source>
        <dbReference type="EMBL" id="SEP42096.1"/>
    </source>
</evidence>
<dbReference type="RefSeq" id="WP_091750675.1">
    <property type="nucleotide sequence ID" value="NZ_FODY01000027.1"/>
</dbReference>
<dbReference type="SUPFAM" id="SSF52540">
    <property type="entry name" value="P-loop containing nucleoside triphosphate hydrolases"/>
    <property type="match status" value="1"/>
</dbReference>